<accession>A0A0D3CDC1</accession>
<dbReference type="Gramene" id="Bo5g043720.1">
    <property type="protein sequence ID" value="Bo5g043720.1"/>
    <property type="gene ID" value="Bo5g043720"/>
</dbReference>
<evidence type="ECO:0000313" key="1">
    <source>
        <dbReference type="EnsemblPlants" id="Bo5g043720.1"/>
    </source>
</evidence>
<organism evidence="1 2">
    <name type="scientific">Brassica oleracea var. oleracea</name>
    <dbReference type="NCBI Taxonomy" id="109376"/>
    <lineage>
        <taxon>Eukaryota</taxon>
        <taxon>Viridiplantae</taxon>
        <taxon>Streptophyta</taxon>
        <taxon>Embryophyta</taxon>
        <taxon>Tracheophyta</taxon>
        <taxon>Spermatophyta</taxon>
        <taxon>Magnoliopsida</taxon>
        <taxon>eudicotyledons</taxon>
        <taxon>Gunneridae</taxon>
        <taxon>Pentapetalae</taxon>
        <taxon>rosids</taxon>
        <taxon>malvids</taxon>
        <taxon>Brassicales</taxon>
        <taxon>Brassicaceae</taxon>
        <taxon>Brassiceae</taxon>
        <taxon>Brassica</taxon>
    </lineage>
</organism>
<dbReference type="EnsemblPlants" id="Bo5g043720.1">
    <property type="protein sequence ID" value="Bo5g043720.1"/>
    <property type="gene ID" value="Bo5g043720"/>
</dbReference>
<keyword evidence="2" id="KW-1185">Reference proteome</keyword>
<reference evidence="1" key="2">
    <citation type="submission" date="2015-03" db="UniProtKB">
        <authorList>
            <consortium name="EnsemblPlants"/>
        </authorList>
    </citation>
    <scope>IDENTIFICATION</scope>
</reference>
<reference evidence="1 2" key="1">
    <citation type="journal article" date="2014" name="Genome Biol.">
        <title>Transcriptome and methylome profiling reveals relics of genome dominance in the mesopolyploid Brassica oleracea.</title>
        <authorList>
            <person name="Parkin I.A."/>
            <person name="Koh C."/>
            <person name="Tang H."/>
            <person name="Robinson S.J."/>
            <person name="Kagale S."/>
            <person name="Clarke W.E."/>
            <person name="Town C.D."/>
            <person name="Nixon J."/>
            <person name="Krishnakumar V."/>
            <person name="Bidwell S.L."/>
            <person name="Denoeud F."/>
            <person name="Belcram H."/>
            <person name="Links M.G."/>
            <person name="Just J."/>
            <person name="Clarke C."/>
            <person name="Bender T."/>
            <person name="Huebert T."/>
            <person name="Mason A.S."/>
            <person name="Pires J.C."/>
            <person name="Barker G."/>
            <person name="Moore J."/>
            <person name="Walley P.G."/>
            <person name="Manoli S."/>
            <person name="Batley J."/>
            <person name="Edwards D."/>
            <person name="Nelson M.N."/>
            <person name="Wang X."/>
            <person name="Paterson A.H."/>
            <person name="King G."/>
            <person name="Bancroft I."/>
            <person name="Chalhoub B."/>
            <person name="Sharpe A.G."/>
        </authorList>
    </citation>
    <scope>NUCLEOTIDE SEQUENCE</scope>
    <source>
        <strain evidence="1 2">cv. TO1000</strain>
    </source>
</reference>
<dbReference type="AlphaFoldDB" id="A0A0D3CDC1"/>
<dbReference type="Proteomes" id="UP000032141">
    <property type="component" value="Chromosome C5"/>
</dbReference>
<protein>
    <submittedName>
        <fullName evidence="1">Uncharacterized protein</fullName>
    </submittedName>
</protein>
<proteinExistence type="predicted"/>
<dbReference type="HOGENOM" id="CLU_671495_0_0_1"/>
<evidence type="ECO:0000313" key="2">
    <source>
        <dbReference type="Proteomes" id="UP000032141"/>
    </source>
</evidence>
<name>A0A0D3CDC1_BRAOL</name>
<sequence>MVLENSSNHKSHHHRNSMKEFRVSYAAEEPKKVLECVDIRRTKSEKVSRRKAIKEENVDKEAEAFISTHFFFLSGPIIEKPDLRTIFDAGGARRRRLCSSSSLLCPDDALSSLCSFLHSAFVIVCSLTLMATTEFMVVERVTTGTGGFSWDSGKALLPGPLSLCSTPSGLVVFATHNHLRFEELLRRLPSVHLQHHFTASASIEKALLVREGPLIRRPDPKDSGEDNPSATIVFSPSSASISTISDNHLRLATSCLAWSDVDKQDSKVWAMPIKSVLKISVVFSEVYCSSFMSYISLLKILPVIASELLLSPPPSSSEEKTLPPFPLPMERDYSLASLPSVCFSFLIGLLSCGAVSTGPEDATESISVSLADEVWTSTSHYVTIIQLSDVVVKAPSTHSSIVLNSLSSSV</sequence>